<keyword evidence="2" id="KW-1185">Reference proteome</keyword>
<dbReference type="OrthoDB" id="6141748at2759"/>
<protein>
    <recommendedName>
        <fullName evidence="3">Reverse transcriptase domain-containing protein</fullName>
    </recommendedName>
</protein>
<dbReference type="PANTHER" id="PTHR47331">
    <property type="entry name" value="PHD-TYPE DOMAIN-CONTAINING PROTEIN"/>
    <property type="match status" value="1"/>
</dbReference>
<dbReference type="Pfam" id="PF05380">
    <property type="entry name" value="Peptidase_A17"/>
    <property type="match status" value="1"/>
</dbReference>
<accession>A0A8B6CP67</accession>
<evidence type="ECO:0000313" key="2">
    <source>
        <dbReference type="Proteomes" id="UP000596742"/>
    </source>
</evidence>
<dbReference type="InterPro" id="IPR043502">
    <property type="entry name" value="DNA/RNA_pol_sf"/>
</dbReference>
<dbReference type="SUPFAM" id="SSF56672">
    <property type="entry name" value="DNA/RNA polymerases"/>
    <property type="match status" value="1"/>
</dbReference>
<dbReference type="EMBL" id="UYJE01002044">
    <property type="protein sequence ID" value="VDI07405.1"/>
    <property type="molecule type" value="Genomic_DNA"/>
</dbReference>
<sequence>MGTGLHPSLLDQIDNDCRKIGVKHGKGLKYSINLSNKNFTKKTHFVEFMQKVLVSGAAEVAPIITDEECWYLPLFGVYHQNKPNQIRGVFDSSASFEGVSLNSVMMSGPDLTNNLLGILLRFRSDQFAATADIEQMFYQFYVREEDRNFLRFFWYKDNNPDNPLIEHRMCVNVFGNSASPAVATYGLRKTVENSNETFGSDVKTFVNRDFYVDDGLISLPESEQVIDLITRTQMALKTEGNIRLHKITSNSSDVMKAFPADDIGKDLKNLNLCEDYFPVQHSLGLAWDLNTDSFIFTPLQDDKPCTRRGILSSLNSIFDPIGFLSPLTISGKILLRDASPPGTDWDECLSQSFQEKWNEWRISVLSLRELSIPRMYIPMSISVMDNLEVHVFSDASEKAVAASAYLRAIDTYGTSTVGFIMGKSKTSTS</sequence>
<proteinExistence type="predicted"/>
<reference evidence="1" key="1">
    <citation type="submission" date="2018-11" db="EMBL/GenBank/DDBJ databases">
        <authorList>
            <person name="Alioto T."/>
            <person name="Alioto T."/>
        </authorList>
    </citation>
    <scope>NUCLEOTIDE SEQUENCE</scope>
</reference>
<comment type="caution">
    <text evidence="1">The sequence shown here is derived from an EMBL/GenBank/DDBJ whole genome shotgun (WGS) entry which is preliminary data.</text>
</comment>
<evidence type="ECO:0008006" key="3">
    <source>
        <dbReference type="Google" id="ProtNLM"/>
    </source>
</evidence>
<dbReference type="Proteomes" id="UP000596742">
    <property type="component" value="Unassembled WGS sequence"/>
</dbReference>
<evidence type="ECO:0000313" key="1">
    <source>
        <dbReference type="EMBL" id="VDI07405.1"/>
    </source>
</evidence>
<dbReference type="InterPro" id="IPR008042">
    <property type="entry name" value="Retrotrans_Pao"/>
</dbReference>
<gene>
    <name evidence="1" type="ORF">MGAL_10B046858</name>
</gene>
<name>A0A8B6CP67_MYTGA</name>
<organism evidence="1 2">
    <name type="scientific">Mytilus galloprovincialis</name>
    <name type="common">Mediterranean mussel</name>
    <dbReference type="NCBI Taxonomy" id="29158"/>
    <lineage>
        <taxon>Eukaryota</taxon>
        <taxon>Metazoa</taxon>
        <taxon>Spiralia</taxon>
        <taxon>Lophotrochozoa</taxon>
        <taxon>Mollusca</taxon>
        <taxon>Bivalvia</taxon>
        <taxon>Autobranchia</taxon>
        <taxon>Pteriomorphia</taxon>
        <taxon>Mytilida</taxon>
        <taxon>Mytiloidea</taxon>
        <taxon>Mytilidae</taxon>
        <taxon>Mytilinae</taxon>
        <taxon>Mytilus</taxon>
    </lineage>
</organism>
<dbReference type="AlphaFoldDB" id="A0A8B6CP67"/>
<dbReference type="PANTHER" id="PTHR47331:SF6">
    <property type="entry name" value="DOUBLECORTIN DOMAIN-CONTAINING PROTEIN"/>
    <property type="match status" value="1"/>
</dbReference>